<dbReference type="eggNOG" id="COG3311">
    <property type="taxonomic scope" value="Bacteria"/>
</dbReference>
<dbReference type="InterPro" id="IPR010260">
    <property type="entry name" value="AlpA"/>
</dbReference>
<evidence type="ECO:0008006" key="2">
    <source>
        <dbReference type="Google" id="ProtNLM"/>
    </source>
</evidence>
<dbReference type="KEGG" id="hso:HS_1335"/>
<gene>
    <name evidence="1" type="ordered locus">HS_1335</name>
</gene>
<proteinExistence type="predicted"/>
<sequence length="68" mass="7738">MNQTDRIIRRKEAIALLGVGKSTFADWQNPKTKRYRPDFPKKIQLGANSVGYLESEINAYILSLANAR</sequence>
<organism evidence="1">
    <name type="scientific">Histophilus somni (strain 129Pt)</name>
    <name type="common">Haemophilus somnus</name>
    <dbReference type="NCBI Taxonomy" id="205914"/>
    <lineage>
        <taxon>Bacteria</taxon>
        <taxon>Pseudomonadati</taxon>
        <taxon>Pseudomonadota</taxon>
        <taxon>Gammaproteobacteria</taxon>
        <taxon>Pasteurellales</taxon>
        <taxon>Pasteurellaceae</taxon>
        <taxon>Histophilus</taxon>
    </lineage>
</organism>
<dbReference type="AlphaFoldDB" id="Q0I4P8"/>
<dbReference type="PANTHER" id="PTHR36154:SF1">
    <property type="entry name" value="DNA-BINDING TRANSCRIPTIONAL ACTIVATOR ALPA"/>
    <property type="match status" value="1"/>
</dbReference>
<protein>
    <recommendedName>
        <fullName evidence="2">AlpA family phage regulatory protein</fullName>
    </recommendedName>
</protein>
<dbReference type="EMBL" id="CP000436">
    <property type="protein sequence ID" value="ABI25610.1"/>
    <property type="molecule type" value="Genomic_DNA"/>
</dbReference>
<accession>Q0I4P8</accession>
<name>Q0I4P8_HISS1</name>
<dbReference type="PANTHER" id="PTHR36154">
    <property type="entry name" value="DNA-BINDING TRANSCRIPTIONAL ACTIVATOR ALPA"/>
    <property type="match status" value="1"/>
</dbReference>
<reference evidence="1" key="1">
    <citation type="submission" date="2006-08" db="EMBL/GenBank/DDBJ databases">
        <title>Complete genome sequence of Haemophilus somnus 129PT.</title>
        <authorList>
            <person name="Copeland A."/>
            <person name="Lucas S."/>
            <person name="Lapidus A."/>
            <person name="Barry K."/>
            <person name="Glavina del Rio T."/>
            <person name="Hammon N."/>
            <person name="Dalin E."/>
            <person name="Tice H."/>
            <person name="Pitluck S."/>
            <person name="Brettin T.S."/>
            <person name="Bruce D."/>
            <person name="Challacombe J.F."/>
            <person name="Chertkov O."/>
            <person name="Detter J.C."/>
            <person name="Gilna P."/>
            <person name="Han S."/>
            <person name="Misra M."/>
            <person name="Tapia R."/>
            <person name="Thayer N.N."/>
            <person name="Xie G."/>
            <person name="Inzana T.J."/>
            <person name="Duncan A.J."/>
            <person name="Siddaramppa S."/>
            <person name="Richardson P."/>
        </authorList>
    </citation>
    <scope>NUCLEOTIDE SEQUENCE</scope>
    <source>
        <strain evidence="1">129PT</strain>
    </source>
</reference>
<evidence type="ECO:0000313" key="1">
    <source>
        <dbReference type="EMBL" id="ABI25610.1"/>
    </source>
</evidence>
<dbReference type="Pfam" id="PF05930">
    <property type="entry name" value="Phage_AlpA"/>
    <property type="match status" value="1"/>
</dbReference>
<dbReference type="HOGENOM" id="CLU_140176_15_0_6"/>
<dbReference type="InterPro" id="IPR052931">
    <property type="entry name" value="Prophage_regulatory_activator"/>
</dbReference>